<dbReference type="EMBL" id="JBHSGG010000002">
    <property type="protein sequence ID" value="MFC4726833.1"/>
    <property type="molecule type" value="Genomic_DNA"/>
</dbReference>
<dbReference type="InterPro" id="IPR036412">
    <property type="entry name" value="HAD-like_sf"/>
</dbReference>
<evidence type="ECO:0000313" key="2">
    <source>
        <dbReference type="Proteomes" id="UP001595892"/>
    </source>
</evidence>
<dbReference type="Gene3D" id="3.40.50.1000">
    <property type="entry name" value="HAD superfamily/HAD-like"/>
    <property type="match status" value="1"/>
</dbReference>
<gene>
    <name evidence="1" type="ORF">ACFO3Q_01390</name>
</gene>
<accession>A0ABV9NII1</accession>
<dbReference type="SUPFAM" id="SSF56784">
    <property type="entry name" value="HAD-like"/>
    <property type="match status" value="1"/>
</dbReference>
<name>A0ABV9NII1_9GAMM</name>
<reference evidence="2" key="1">
    <citation type="journal article" date="2019" name="Int. J. Syst. Evol. Microbiol.">
        <title>The Global Catalogue of Microorganisms (GCM) 10K type strain sequencing project: providing services to taxonomists for standard genome sequencing and annotation.</title>
        <authorList>
            <consortium name="The Broad Institute Genomics Platform"/>
            <consortium name="The Broad Institute Genome Sequencing Center for Infectious Disease"/>
            <person name="Wu L."/>
            <person name="Ma J."/>
        </authorList>
    </citation>
    <scope>NUCLEOTIDE SEQUENCE [LARGE SCALE GENOMIC DNA]</scope>
    <source>
        <strain evidence="2">CGMCC 1.13574</strain>
    </source>
</reference>
<dbReference type="InterPro" id="IPR007739">
    <property type="entry name" value="RgpF"/>
</dbReference>
<dbReference type="Gene3D" id="1.10.150.400">
    <property type="match status" value="1"/>
</dbReference>
<dbReference type="RefSeq" id="WP_377002992.1">
    <property type="nucleotide sequence ID" value="NZ_JBHSGG010000002.1"/>
</dbReference>
<dbReference type="Pfam" id="PF05045">
    <property type="entry name" value="RgpF"/>
    <property type="match status" value="1"/>
</dbReference>
<comment type="caution">
    <text evidence="1">The sequence shown here is derived from an EMBL/GenBank/DDBJ whole genome shotgun (WGS) entry which is preliminary data.</text>
</comment>
<dbReference type="Proteomes" id="UP001595892">
    <property type="component" value="Unassembled WGS sequence"/>
</dbReference>
<proteinExistence type="predicted"/>
<sequence>MAKALGPRGVVARLRQATTPVPAAPPPPNTYAFGPPAALEAIQLEVGVMLHVFYADLLDEFAQALAAMPRPYTLLVSVTERDTAAVVERRFSGLPNLTRLRVEVVPNRGRDIAPFLTTFRDDILALDVVAHLHTKKSLYTGSVQDGWRRYLVHALFGDARRIGWQLGMFAAEPRLGLIYPDSYESVPLWAHTWLSNLEKARTLGHRLGVGVAAGSYLDFPAGSMFWARVDALRPLFDLGLETNEFPDEQGQVDGTLQHAIERLLVPVVRSRGYLAGVLPQGGTLTLATEGDRNWRTYFETPLGDRLRMAAIDAKLITVDVFDTLAVRPFLSADGARAYLARLAEAELAVEDFVSLRERAESRARSTLGGRDPTLREIYAALAAMDPELPTEPLRILEETTEARLLQAREGVLDALSAAARGRRVAALSDMYLDASTLRAVLPSTAASLPSTWYVSCETGWRKDTGSAWTQLPKVEGLSNARWLHVGDNEQSDVQVPQWHGLLTPVHILRPGALLDVVPGLRPLRPQGVGAGDWCEQLRLGLVANHFANLADRTPHALAPRVVVSPDSFGYCVLGPLVLDYLAWLVRVATARGARRVLFLSREGHLLHRAFGILHATTPGLSDALQGHYLLASRQAAGLAAPATVEDLPDLFDGTYNGPLMGLLRARLGAKAAEETASLLAPRVLEQEIFLPEMHAEVVEMLSPAHATLLRLSAEARAAYRDYWQREAGAEPVLLADIGYSGTIQRHLAKMLGRPLDGAYFALNARAASLHGYGWAAGRYHDGRHPDAGPSTILRNDLLLESVLTAPHPQFAGFVADGAGYLPQHAAPDVAPEQWPIIAQTHEGALRFVRDACTCAAPLVAELEFDAEAVQIPLDCVGSGLWDAPWLHGLEVEDAFTGRGRVAAQSDTRSSFRPS</sequence>
<protein>
    <submittedName>
        <fullName evidence="1">Rhamnan synthesis F family protein</fullName>
    </submittedName>
</protein>
<keyword evidence="2" id="KW-1185">Reference proteome</keyword>
<evidence type="ECO:0000313" key="1">
    <source>
        <dbReference type="EMBL" id="MFC4726833.1"/>
    </source>
</evidence>
<organism evidence="1 2">
    <name type="scientific">Coralloluteibacterium thermophilum</name>
    <dbReference type="NCBI Taxonomy" id="2707049"/>
    <lineage>
        <taxon>Bacteria</taxon>
        <taxon>Pseudomonadati</taxon>
        <taxon>Pseudomonadota</taxon>
        <taxon>Gammaproteobacteria</taxon>
        <taxon>Lysobacterales</taxon>
        <taxon>Lysobacteraceae</taxon>
        <taxon>Coralloluteibacterium</taxon>
    </lineage>
</organism>
<dbReference type="InterPro" id="IPR023214">
    <property type="entry name" value="HAD_sf"/>
</dbReference>